<feature type="compositionally biased region" description="Basic and acidic residues" evidence="1">
    <location>
        <begin position="276"/>
        <end position="287"/>
    </location>
</feature>
<dbReference type="RefSeq" id="WP_249058653.1">
    <property type="nucleotide sequence ID" value="NZ_JALZWP010000009.1"/>
</dbReference>
<accession>A0ABT0M2X5</accession>
<evidence type="ECO:0000313" key="3">
    <source>
        <dbReference type="Proteomes" id="UP001202550"/>
    </source>
</evidence>
<organism evidence="2 3">
    <name type="scientific">Roseinatronobacter domitianus</name>
    <dbReference type="NCBI Taxonomy" id="2940293"/>
    <lineage>
        <taxon>Bacteria</taxon>
        <taxon>Pseudomonadati</taxon>
        <taxon>Pseudomonadota</taxon>
        <taxon>Alphaproteobacteria</taxon>
        <taxon>Rhodobacterales</taxon>
        <taxon>Paracoccaceae</taxon>
        <taxon>Roseinatronobacter</taxon>
    </lineage>
</organism>
<evidence type="ECO:0000313" key="2">
    <source>
        <dbReference type="EMBL" id="MCL1629193.1"/>
    </source>
</evidence>
<evidence type="ECO:0008006" key="4">
    <source>
        <dbReference type="Google" id="ProtNLM"/>
    </source>
</evidence>
<evidence type="ECO:0000256" key="1">
    <source>
        <dbReference type="SAM" id="MobiDB-lite"/>
    </source>
</evidence>
<dbReference type="EMBL" id="JALZWP010000009">
    <property type="protein sequence ID" value="MCL1629193.1"/>
    <property type="molecule type" value="Genomic_DNA"/>
</dbReference>
<feature type="compositionally biased region" description="Polar residues" evidence="1">
    <location>
        <begin position="127"/>
        <end position="153"/>
    </location>
</feature>
<feature type="compositionally biased region" description="Low complexity" evidence="1">
    <location>
        <begin position="180"/>
        <end position="210"/>
    </location>
</feature>
<sequence>MTAAAPFAAPPLAPGAMGWGLATGLSVSLHVLLAATGVLAIAYTPPAAPPGSQTDIVVQSIPLVAGGGPQTAPRLGSLAPEQRQAGTTDAARLQPESGSITGTETARAASLAALTPEPSTPPAQAAETLQSVTPRQVQPSNPALEQPAPTTATRVAPISPAMPNPAESVVQPMRPMTPRALSPTQAAPVAAAQSAARPLAPSAPPERASSQDAAVTAPESTARALSPAPQSPRAIAPTAQVSAASTGPSGPSTLPAPQATAPRATREDSLLLALRARPERTLGDRRAAPRLPDPPGGGLQAPAPENAQATDQDLYAQVLSYLRSLPDIDCFAALPALGADGLLRFEVFGPAATGLDAFRAGLEDETGLIPAMVLRPISEGQCNTLDFVRATPDYPATGLYFELDSRVIASGSQLSGRMAGRSADQGALHLLLVDNAGRVQILDRFLDANGRFAIPMTLQGGEVQTWQLLMAVSVPERIDLLRGLDGPQAAGPLFSALSNAMQRIGLRPGVALMAFGLQG</sequence>
<reference evidence="2 3" key="1">
    <citation type="submission" date="2022-05" db="EMBL/GenBank/DDBJ databases">
        <title>Seasonal and diel survey of microbial diversity of the Tyrrhenian coast.</title>
        <authorList>
            <person name="Gattoni G."/>
            <person name="Corral P."/>
        </authorList>
    </citation>
    <scope>NUCLEOTIDE SEQUENCE [LARGE SCALE GENOMIC DNA]</scope>
    <source>
        <strain evidence="2 3">V10</strain>
    </source>
</reference>
<comment type="caution">
    <text evidence="2">The sequence shown here is derived from an EMBL/GenBank/DDBJ whole genome shotgun (WGS) entry which is preliminary data.</text>
</comment>
<protein>
    <recommendedName>
        <fullName evidence="4">Serine/threonine protein kinase</fullName>
    </recommendedName>
</protein>
<proteinExistence type="predicted"/>
<keyword evidence="3" id="KW-1185">Reference proteome</keyword>
<feature type="region of interest" description="Disordered" evidence="1">
    <location>
        <begin position="79"/>
        <end position="308"/>
    </location>
</feature>
<dbReference type="Proteomes" id="UP001202550">
    <property type="component" value="Unassembled WGS sequence"/>
</dbReference>
<feature type="compositionally biased region" description="Polar residues" evidence="1">
    <location>
        <begin position="239"/>
        <end position="252"/>
    </location>
</feature>
<gene>
    <name evidence="2" type="ORF">M3N55_10655</name>
</gene>
<name>A0ABT0M2X5_9RHOB</name>